<evidence type="ECO:0000256" key="3">
    <source>
        <dbReference type="SAM" id="Phobius"/>
    </source>
</evidence>
<evidence type="ECO:0000256" key="1">
    <source>
        <dbReference type="ARBA" id="ARBA00022722"/>
    </source>
</evidence>
<feature type="transmembrane region" description="Helical" evidence="3">
    <location>
        <begin position="198"/>
        <end position="216"/>
    </location>
</feature>
<dbReference type="GO" id="GO:0008408">
    <property type="term" value="F:3'-5' exonuclease activity"/>
    <property type="evidence" value="ECO:0007669"/>
    <property type="project" value="TreeGrafter"/>
</dbReference>
<keyword evidence="5" id="KW-1185">Reference proteome</keyword>
<evidence type="ECO:0000256" key="2">
    <source>
        <dbReference type="ARBA" id="ARBA00022801"/>
    </source>
</evidence>
<dbReference type="Proteomes" id="UP001281410">
    <property type="component" value="Unassembled WGS sequence"/>
</dbReference>
<dbReference type="PANTHER" id="PTHR13620">
    <property type="entry name" value="3-5 EXONUCLEASE"/>
    <property type="match status" value="1"/>
</dbReference>
<keyword evidence="1" id="KW-0540">Nuclease</keyword>
<evidence type="ECO:0000313" key="5">
    <source>
        <dbReference type="Proteomes" id="UP001281410"/>
    </source>
</evidence>
<dbReference type="AlphaFoldDB" id="A0AAE0E7I9"/>
<dbReference type="EMBL" id="JANJYJ010000004">
    <property type="protein sequence ID" value="KAK3218048.1"/>
    <property type="molecule type" value="Genomic_DNA"/>
</dbReference>
<dbReference type="CDD" id="cd06141">
    <property type="entry name" value="WRN_exo"/>
    <property type="match status" value="1"/>
</dbReference>
<dbReference type="GO" id="GO:0005634">
    <property type="term" value="C:nucleus"/>
    <property type="evidence" value="ECO:0007669"/>
    <property type="project" value="TreeGrafter"/>
</dbReference>
<dbReference type="GO" id="GO:0005737">
    <property type="term" value="C:cytoplasm"/>
    <property type="evidence" value="ECO:0007669"/>
    <property type="project" value="TreeGrafter"/>
</dbReference>
<organism evidence="4 5">
    <name type="scientific">Dipteronia sinensis</name>
    <dbReference type="NCBI Taxonomy" id="43782"/>
    <lineage>
        <taxon>Eukaryota</taxon>
        <taxon>Viridiplantae</taxon>
        <taxon>Streptophyta</taxon>
        <taxon>Embryophyta</taxon>
        <taxon>Tracheophyta</taxon>
        <taxon>Spermatophyta</taxon>
        <taxon>Magnoliopsida</taxon>
        <taxon>eudicotyledons</taxon>
        <taxon>Gunneridae</taxon>
        <taxon>Pentapetalae</taxon>
        <taxon>rosids</taxon>
        <taxon>malvids</taxon>
        <taxon>Sapindales</taxon>
        <taxon>Sapindaceae</taxon>
        <taxon>Hippocastanoideae</taxon>
        <taxon>Acereae</taxon>
        <taxon>Dipteronia</taxon>
    </lineage>
</organism>
<keyword evidence="3" id="KW-0812">Transmembrane</keyword>
<dbReference type="SUPFAM" id="SSF53098">
    <property type="entry name" value="Ribonuclease H-like"/>
    <property type="match status" value="1"/>
</dbReference>
<keyword evidence="3" id="KW-1133">Transmembrane helix</keyword>
<dbReference type="InterPro" id="IPR012337">
    <property type="entry name" value="RNaseH-like_sf"/>
</dbReference>
<evidence type="ECO:0000313" key="4">
    <source>
        <dbReference type="EMBL" id="KAK3218048.1"/>
    </source>
</evidence>
<proteinExistence type="predicted"/>
<dbReference type="InterPro" id="IPR051132">
    <property type="entry name" value="3-5_Exonuclease_domain"/>
</dbReference>
<dbReference type="PANTHER" id="PTHR13620:SF105">
    <property type="entry name" value="OS01G0737700 PROTEIN"/>
    <property type="match status" value="1"/>
</dbReference>
<accession>A0AAE0E7I9</accession>
<keyword evidence="2" id="KW-0378">Hydrolase</keyword>
<evidence type="ECO:0008006" key="6">
    <source>
        <dbReference type="Google" id="ProtNLM"/>
    </source>
</evidence>
<dbReference type="Gene3D" id="3.30.420.10">
    <property type="entry name" value="Ribonuclease H-like superfamily/Ribonuclease H"/>
    <property type="match status" value="1"/>
</dbReference>
<dbReference type="InterPro" id="IPR036397">
    <property type="entry name" value="RNaseH_sf"/>
</dbReference>
<comment type="caution">
    <text evidence="4">The sequence shown here is derived from an EMBL/GenBank/DDBJ whole genome shotgun (WGS) entry which is preliminary data.</text>
</comment>
<protein>
    <recommendedName>
        <fullName evidence="6">3'-5' exonuclease domain-containing protein</fullName>
    </recommendedName>
</protein>
<keyword evidence="3" id="KW-0472">Membrane</keyword>
<name>A0AAE0E7I9_9ROSI</name>
<dbReference type="GO" id="GO:0003676">
    <property type="term" value="F:nucleic acid binding"/>
    <property type="evidence" value="ECO:0007669"/>
    <property type="project" value="InterPro"/>
</dbReference>
<sequence>MSITIFDHKFKCPTHNIYDVTFFGDHIRTLVTNSPSMVKSWISEIELIHRKRVHHLIVGLNYENEPIATLQLCVGHRCLIFQRIDAQCITQALKNFLSNRSYSFVGFKVEEGVQRLTRDYNLSVGNAIDLKEDLERLSEMILGKKVEKPVEIEFGGWGNRGLSSDQVQFACVDAFVSFEIGRKFKSGFFRSLSPPPGFCTLYVMVSLTIYCLFAYFDLQF</sequence>
<reference evidence="4" key="1">
    <citation type="journal article" date="2023" name="Plant J.">
        <title>Genome sequences and population genomics provide insights into the demographic history, inbreeding, and mutation load of two 'living fossil' tree species of Dipteronia.</title>
        <authorList>
            <person name="Feng Y."/>
            <person name="Comes H.P."/>
            <person name="Chen J."/>
            <person name="Zhu S."/>
            <person name="Lu R."/>
            <person name="Zhang X."/>
            <person name="Li P."/>
            <person name="Qiu J."/>
            <person name="Olsen K.M."/>
            <person name="Qiu Y."/>
        </authorList>
    </citation>
    <scope>NUCLEOTIDE SEQUENCE</scope>
    <source>
        <strain evidence="4">NBL</strain>
    </source>
</reference>
<gene>
    <name evidence="4" type="ORF">Dsin_012018</name>
</gene>